<dbReference type="InterPro" id="IPR003347">
    <property type="entry name" value="JmjC_dom"/>
</dbReference>
<dbReference type="SMART" id="SM00545">
    <property type="entry name" value="JmjN"/>
    <property type="match status" value="1"/>
</dbReference>
<feature type="domain" description="PHD-type" evidence="9">
    <location>
        <begin position="397"/>
        <end position="499"/>
    </location>
</feature>
<dbReference type="EMBL" id="NDIQ01000022">
    <property type="protein sequence ID" value="PRT55987.1"/>
    <property type="molecule type" value="Genomic_DNA"/>
</dbReference>
<keyword evidence="3" id="KW-0479">Metal-binding</keyword>
<dbReference type="CDD" id="cd15571">
    <property type="entry name" value="ePHD"/>
    <property type="match status" value="1"/>
</dbReference>
<feature type="domain" description="JmjC" evidence="8">
    <location>
        <begin position="169"/>
        <end position="331"/>
    </location>
</feature>
<dbReference type="Proteomes" id="UP000238350">
    <property type="component" value="Unassembled WGS sequence"/>
</dbReference>
<dbReference type="InterPro" id="IPR055500">
    <property type="entry name" value="DUF7072"/>
</dbReference>
<dbReference type="PROSITE" id="PS51805">
    <property type="entry name" value="EPHD"/>
    <property type="match status" value="1"/>
</dbReference>
<dbReference type="SMART" id="SM00249">
    <property type="entry name" value="PHD"/>
    <property type="match status" value="1"/>
</dbReference>
<keyword evidence="11" id="KW-1185">Reference proteome</keyword>
<dbReference type="Pfam" id="PF02375">
    <property type="entry name" value="JmjN"/>
    <property type="match status" value="1"/>
</dbReference>
<dbReference type="OrthoDB" id="9547406at2759"/>
<keyword evidence="5" id="KW-0862">Zinc</keyword>
<evidence type="ECO:0000256" key="1">
    <source>
        <dbReference type="ARBA" id="ARBA00009711"/>
    </source>
</evidence>
<dbReference type="SUPFAM" id="SSF51197">
    <property type="entry name" value="Clavaminate synthase-like"/>
    <property type="match status" value="1"/>
</dbReference>
<evidence type="ECO:0000256" key="6">
    <source>
        <dbReference type="ARBA" id="ARBA00049349"/>
    </source>
</evidence>
<dbReference type="Gene3D" id="3.30.40.10">
    <property type="entry name" value="Zinc/RING finger domain, C3HC4 (zinc finger)"/>
    <property type="match status" value="1"/>
</dbReference>
<keyword evidence="4" id="KW-0863">Zinc-finger</keyword>
<dbReference type="PANTHER" id="PTHR10694">
    <property type="entry name" value="LYSINE-SPECIFIC DEMETHYLASE"/>
    <property type="match status" value="1"/>
</dbReference>
<dbReference type="RefSeq" id="XP_024665932.1">
    <property type="nucleotide sequence ID" value="XM_024810164.1"/>
</dbReference>
<dbReference type="PROSITE" id="PS51183">
    <property type="entry name" value="JMJN"/>
    <property type="match status" value="1"/>
</dbReference>
<comment type="similarity">
    <text evidence="1">Belongs to the JHDM3 histone demethylase family.</text>
</comment>
<dbReference type="InterPro" id="IPR003349">
    <property type="entry name" value="JmjN"/>
</dbReference>
<dbReference type="SMART" id="SM00558">
    <property type="entry name" value="JmjC"/>
    <property type="match status" value="1"/>
</dbReference>
<dbReference type="GeneID" id="36517355"/>
<organism evidence="10 11">
    <name type="scientific">Wickerhamiella sorbophila</name>
    <dbReference type="NCBI Taxonomy" id="45607"/>
    <lineage>
        <taxon>Eukaryota</taxon>
        <taxon>Fungi</taxon>
        <taxon>Dikarya</taxon>
        <taxon>Ascomycota</taxon>
        <taxon>Saccharomycotina</taxon>
        <taxon>Dipodascomycetes</taxon>
        <taxon>Dipodascales</taxon>
        <taxon>Trichomonascaceae</taxon>
        <taxon>Wickerhamiella</taxon>
    </lineage>
</organism>
<accession>A0A2T0FLY9</accession>
<comment type="caution">
    <text evidence="10">The sequence shown here is derived from an EMBL/GenBank/DDBJ whole genome shotgun (WGS) entry which is preliminary data.</text>
</comment>
<evidence type="ECO:0000313" key="10">
    <source>
        <dbReference type="EMBL" id="PRT55987.1"/>
    </source>
</evidence>
<comment type="catalytic activity">
    <reaction evidence="6">
        <text>N(6),N(6),N(6)-trimethyl-L-lysyl(9)-[histone H3] + 2 2-oxoglutarate + 2 O2 = N(6)-methyl-L-lysyl(9)-[histone H3] + 2 formaldehyde + 2 succinate + 2 CO2</text>
        <dbReference type="Rhea" id="RHEA:60200"/>
        <dbReference type="Rhea" id="RHEA-COMP:15538"/>
        <dbReference type="Rhea" id="RHEA-COMP:15542"/>
        <dbReference type="ChEBI" id="CHEBI:15379"/>
        <dbReference type="ChEBI" id="CHEBI:16526"/>
        <dbReference type="ChEBI" id="CHEBI:16810"/>
        <dbReference type="ChEBI" id="CHEBI:16842"/>
        <dbReference type="ChEBI" id="CHEBI:30031"/>
        <dbReference type="ChEBI" id="CHEBI:61929"/>
        <dbReference type="ChEBI" id="CHEBI:61961"/>
        <dbReference type="EC" id="1.14.11.66"/>
    </reaction>
</comment>
<dbReference type="Pfam" id="PF02373">
    <property type="entry name" value="JmjC"/>
    <property type="match status" value="1"/>
</dbReference>
<dbReference type="InterPro" id="IPR013083">
    <property type="entry name" value="Znf_RING/FYVE/PHD"/>
</dbReference>
<gene>
    <name evidence="10" type="ORF">B9G98_03607</name>
</gene>
<dbReference type="GO" id="GO:0140684">
    <property type="term" value="F:histone H3K9me2/H3K9me3 demethylase activity"/>
    <property type="evidence" value="ECO:0007669"/>
    <property type="project" value="UniProtKB-EC"/>
</dbReference>
<evidence type="ECO:0000259" key="8">
    <source>
        <dbReference type="PROSITE" id="PS51184"/>
    </source>
</evidence>
<dbReference type="InterPro" id="IPR001965">
    <property type="entry name" value="Znf_PHD"/>
</dbReference>
<evidence type="ECO:0000256" key="2">
    <source>
        <dbReference type="ARBA" id="ARBA00012900"/>
    </source>
</evidence>
<name>A0A2T0FLY9_9ASCO</name>
<sequence>MNSNKFGMVIEGGVPVYHPEYEDFRDFKKFVEQIEPMGMQTGIVKIVPPKEWLVQLPKLDSTITSKIKIKRPIVQNVSGSHGVFRFQNVEKGRTYSIEGWRKVCNDPSYQLPARRGELRKDKSLPEDITEFDDGQFTDERCEELEKSFWRSIGFSAPMYGADMPGSLFTDDVKEWNVANLESVLSNLDVKIPGVNTAYLYCGMWKAAFPWHLEDMDLHSINYIHFGAPKQWYSISQCDRPRFFKVMKSIFPREFRGCPEFLRHKTFMVSPVILEEHGVKVNKVVHRQHEFIITWAYGYHAGYNYGYNVAESVNFATPSWLDIGVKSDKCHCIEDSVGIDVKRLIRQINGEPLSPPLSPEQFDDVSNEISEVKLQHKLKKRSKPSVQTAPKRPKILRKGNCVLCPHNWDHIYIQNTAKTASVHTICGQLIPETKVTDGTVEDLGTVPPERFKLKCLECKIPVGACVQCSFGKCVRAYHATCLHSAGASVDNGQVYCRYHGREAPEDPSYASSLLVGDLVQCKTARGLSFAGAVEENLLGEETLVLSALPDREIRIEVTYDQVITKKLDPASRPPEVTMITRPELYSTTNADGETVSPFVFIGVPLPDCLKRTSTF</sequence>
<dbReference type="PANTHER" id="PTHR10694:SF7">
    <property type="entry name" value="[HISTONE H3]-TRIMETHYL-L-LYSINE(9) DEMETHYLASE"/>
    <property type="match status" value="1"/>
</dbReference>
<reference evidence="10 11" key="1">
    <citation type="submission" date="2017-04" db="EMBL/GenBank/DDBJ databases">
        <title>Genome sequencing of [Candida] sorbophila.</title>
        <authorList>
            <person name="Ahn J.O."/>
        </authorList>
    </citation>
    <scope>NUCLEOTIDE SEQUENCE [LARGE SCALE GENOMIC DNA]</scope>
    <source>
        <strain evidence="10 11">DS02</strain>
    </source>
</reference>
<dbReference type="GO" id="GO:0010468">
    <property type="term" value="P:regulation of gene expression"/>
    <property type="evidence" value="ECO:0007669"/>
    <property type="project" value="TreeGrafter"/>
</dbReference>
<dbReference type="PROSITE" id="PS51184">
    <property type="entry name" value="JMJC"/>
    <property type="match status" value="1"/>
</dbReference>
<dbReference type="EC" id="1.14.11.66" evidence="2"/>
<dbReference type="STRING" id="45607.A0A2T0FLY9"/>
<evidence type="ECO:0000256" key="4">
    <source>
        <dbReference type="ARBA" id="ARBA00022771"/>
    </source>
</evidence>
<dbReference type="Pfam" id="PF23258">
    <property type="entry name" value="DUF7072"/>
    <property type="match status" value="1"/>
</dbReference>
<dbReference type="GO" id="GO:0051864">
    <property type="term" value="F:histone H3K36 demethylase activity"/>
    <property type="evidence" value="ECO:0007669"/>
    <property type="project" value="TreeGrafter"/>
</dbReference>
<proteinExistence type="inferred from homology"/>
<feature type="domain" description="JmjN" evidence="7">
    <location>
        <begin position="14"/>
        <end position="55"/>
    </location>
</feature>
<dbReference type="Gene3D" id="2.60.120.650">
    <property type="entry name" value="Cupin"/>
    <property type="match status" value="1"/>
</dbReference>
<evidence type="ECO:0000256" key="3">
    <source>
        <dbReference type="ARBA" id="ARBA00022723"/>
    </source>
</evidence>
<evidence type="ECO:0000256" key="5">
    <source>
        <dbReference type="ARBA" id="ARBA00022833"/>
    </source>
</evidence>
<evidence type="ECO:0000259" key="7">
    <source>
        <dbReference type="PROSITE" id="PS51183"/>
    </source>
</evidence>
<protein>
    <recommendedName>
        <fullName evidence="2">[histone H3]-trimethyl-L-lysine(9) demethylase</fullName>
        <ecNumber evidence="2">1.14.11.66</ecNumber>
    </recommendedName>
</protein>
<dbReference type="InterPro" id="IPR034732">
    <property type="entry name" value="EPHD"/>
</dbReference>
<dbReference type="AlphaFoldDB" id="A0A2T0FLY9"/>
<evidence type="ECO:0000259" key="9">
    <source>
        <dbReference type="PROSITE" id="PS51805"/>
    </source>
</evidence>
<dbReference type="GO" id="GO:0008270">
    <property type="term" value="F:zinc ion binding"/>
    <property type="evidence" value="ECO:0007669"/>
    <property type="project" value="UniProtKB-KW"/>
</dbReference>
<dbReference type="GO" id="GO:0005634">
    <property type="term" value="C:nucleus"/>
    <property type="evidence" value="ECO:0007669"/>
    <property type="project" value="TreeGrafter"/>
</dbReference>
<dbReference type="GO" id="GO:0000785">
    <property type="term" value="C:chromatin"/>
    <property type="evidence" value="ECO:0007669"/>
    <property type="project" value="TreeGrafter"/>
</dbReference>
<evidence type="ECO:0000313" key="11">
    <source>
        <dbReference type="Proteomes" id="UP000238350"/>
    </source>
</evidence>
<dbReference type="Pfam" id="PF13832">
    <property type="entry name" value="zf-HC5HC2H_2"/>
    <property type="match status" value="1"/>
</dbReference>